<keyword evidence="3" id="KW-1185">Reference proteome</keyword>
<organism evidence="2 3">
    <name type="scientific">Ascobolus immersus RN42</name>
    <dbReference type="NCBI Taxonomy" id="1160509"/>
    <lineage>
        <taxon>Eukaryota</taxon>
        <taxon>Fungi</taxon>
        <taxon>Dikarya</taxon>
        <taxon>Ascomycota</taxon>
        <taxon>Pezizomycotina</taxon>
        <taxon>Pezizomycetes</taxon>
        <taxon>Pezizales</taxon>
        <taxon>Ascobolaceae</taxon>
        <taxon>Ascobolus</taxon>
    </lineage>
</organism>
<reference evidence="2 3" key="1">
    <citation type="journal article" date="2018" name="Nat. Ecol. Evol.">
        <title>Pezizomycetes genomes reveal the molecular basis of ectomycorrhizal truffle lifestyle.</title>
        <authorList>
            <person name="Murat C."/>
            <person name="Payen T."/>
            <person name="Noel B."/>
            <person name="Kuo A."/>
            <person name="Morin E."/>
            <person name="Chen J."/>
            <person name="Kohler A."/>
            <person name="Krizsan K."/>
            <person name="Balestrini R."/>
            <person name="Da Silva C."/>
            <person name="Montanini B."/>
            <person name="Hainaut M."/>
            <person name="Levati E."/>
            <person name="Barry K.W."/>
            <person name="Belfiori B."/>
            <person name="Cichocki N."/>
            <person name="Clum A."/>
            <person name="Dockter R.B."/>
            <person name="Fauchery L."/>
            <person name="Guy J."/>
            <person name="Iotti M."/>
            <person name="Le Tacon F."/>
            <person name="Lindquist E.A."/>
            <person name="Lipzen A."/>
            <person name="Malagnac F."/>
            <person name="Mello A."/>
            <person name="Molinier V."/>
            <person name="Miyauchi S."/>
            <person name="Poulain J."/>
            <person name="Riccioni C."/>
            <person name="Rubini A."/>
            <person name="Sitrit Y."/>
            <person name="Splivallo R."/>
            <person name="Traeger S."/>
            <person name="Wang M."/>
            <person name="Zifcakova L."/>
            <person name="Wipf D."/>
            <person name="Zambonelli A."/>
            <person name="Paolocci F."/>
            <person name="Nowrousian M."/>
            <person name="Ottonello S."/>
            <person name="Baldrian P."/>
            <person name="Spatafora J.W."/>
            <person name="Henrissat B."/>
            <person name="Nagy L.G."/>
            <person name="Aury J.M."/>
            <person name="Wincker P."/>
            <person name="Grigoriev I.V."/>
            <person name="Bonfante P."/>
            <person name="Martin F.M."/>
        </authorList>
    </citation>
    <scope>NUCLEOTIDE SEQUENCE [LARGE SCALE GENOMIC DNA]</scope>
    <source>
        <strain evidence="2 3">RN42</strain>
    </source>
</reference>
<evidence type="ECO:0000256" key="1">
    <source>
        <dbReference type="SAM" id="Phobius"/>
    </source>
</evidence>
<dbReference type="EMBL" id="ML119709">
    <property type="protein sequence ID" value="RPA78621.1"/>
    <property type="molecule type" value="Genomic_DNA"/>
</dbReference>
<evidence type="ECO:0000313" key="2">
    <source>
        <dbReference type="EMBL" id="RPA78621.1"/>
    </source>
</evidence>
<protein>
    <submittedName>
        <fullName evidence="2">Uncharacterized protein</fullName>
    </submittedName>
</protein>
<gene>
    <name evidence="2" type="ORF">BJ508DRAFT_363776</name>
</gene>
<keyword evidence="1" id="KW-0472">Membrane</keyword>
<name>A0A3N4I326_ASCIM</name>
<sequence length="133" mass="14647">MLSRAFRLLRRAARRASKQAKQAFVTYKTALLQQVKQNLTNAKDEVIRELQGRFNKNHGSKVQFWKSLPPALQKGVVIVTAPALAFWTIKAVVDFSGFVASLPVVLQEPMVMAALFAVSVIVLHGLFGLPSSA</sequence>
<dbReference type="AlphaFoldDB" id="A0A3N4I326"/>
<feature type="transmembrane region" description="Helical" evidence="1">
    <location>
        <begin position="109"/>
        <end position="129"/>
    </location>
</feature>
<accession>A0A3N4I326</accession>
<keyword evidence="1" id="KW-1133">Transmembrane helix</keyword>
<proteinExistence type="predicted"/>
<dbReference type="Proteomes" id="UP000275078">
    <property type="component" value="Unassembled WGS sequence"/>
</dbReference>
<evidence type="ECO:0000313" key="3">
    <source>
        <dbReference type="Proteomes" id="UP000275078"/>
    </source>
</evidence>
<keyword evidence="1" id="KW-0812">Transmembrane</keyword>